<feature type="region of interest" description="Disordered" evidence="1">
    <location>
        <begin position="82"/>
        <end position="121"/>
    </location>
</feature>
<feature type="region of interest" description="Disordered" evidence="1">
    <location>
        <begin position="33"/>
        <end position="64"/>
    </location>
</feature>
<comment type="caution">
    <text evidence="2">The sequence shown here is derived from an EMBL/GenBank/DDBJ whole genome shotgun (WGS) entry which is preliminary data.</text>
</comment>
<evidence type="ECO:0000313" key="2">
    <source>
        <dbReference type="EMBL" id="KAF7336194.1"/>
    </source>
</evidence>
<keyword evidence="3" id="KW-1185">Reference proteome</keyword>
<name>A0A8H6X8K2_9AGAR</name>
<evidence type="ECO:0000256" key="1">
    <source>
        <dbReference type="SAM" id="MobiDB-lite"/>
    </source>
</evidence>
<feature type="compositionally biased region" description="Polar residues" evidence="1">
    <location>
        <begin position="33"/>
        <end position="46"/>
    </location>
</feature>
<dbReference type="Proteomes" id="UP000620124">
    <property type="component" value="Unassembled WGS sequence"/>
</dbReference>
<proteinExistence type="predicted"/>
<feature type="compositionally biased region" description="Pro residues" evidence="1">
    <location>
        <begin position="354"/>
        <end position="388"/>
    </location>
</feature>
<feature type="compositionally biased region" description="Pro residues" evidence="1">
    <location>
        <begin position="218"/>
        <end position="262"/>
    </location>
</feature>
<feature type="region of interest" description="Disordered" evidence="1">
    <location>
        <begin position="347"/>
        <end position="388"/>
    </location>
</feature>
<accession>A0A8H6X8K2</accession>
<feature type="region of interest" description="Disordered" evidence="1">
    <location>
        <begin position="146"/>
        <end position="309"/>
    </location>
</feature>
<dbReference type="AlphaFoldDB" id="A0A8H6X8K2"/>
<feature type="compositionally biased region" description="Low complexity" evidence="1">
    <location>
        <begin position="408"/>
        <end position="434"/>
    </location>
</feature>
<sequence length="434" mass="44918">MAGKGSWNSPIYISDDEDEKDVAGQLVYAESDSTLQTTSTTHQPMYTPSAPWYKAPTPDLPSKTQARRQCIFWAQSSRWRRAKLWDRRDEKSEEAAAADGARGGDASSSGPGDAPAVQRPAVPASGAQLVGAPAACVQSVLAGNAADAAAEHGHGHGGFGAPPPPPPPYPPRHVQNAYAQAPRYDGGGPPQQPSAWVSSMAAGANNNPNLDFWDQFPPAVPPREPSPPPAPPPRAPPPLPLPPPPAPATLPPPPPPPAPAPAPAATATAKPAAPKKPVSTTIGMNPDQDKHSKHGTFHHSAQTLTSLPAPARLARERMAKLAVVAASAPAPAVDEEMPDAEDALPYASYADFGAPPPPPPPMTRGVYPPPPPPAPANAYHPPPPPPLTWPPLSACPCSRRRGVLGRRTATAAAASSSTTTTASTVSSPSTHIER</sequence>
<feature type="compositionally biased region" description="Pro residues" evidence="1">
    <location>
        <begin position="161"/>
        <end position="171"/>
    </location>
</feature>
<organism evidence="2 3">
    <name type="scientific">Mycena venus</name>
    <dbReference type="NCBI Taxonomy" id="2733690"/>
    <lineage>
        <taxon>Eukaryota</taxon>
        <taxon>Fungi</taxon>
        <taxon>Dikarya</taxon>
        <taxon>Basidiomycota</taxon>
        <taxon>Agaricomycotina</taxon>
        <taxon>Agaricomycetes</taxon>
        <taxon>Agaricomycetidae</taxon>
        <taxon>Agaricales</taxon>
        <taxon>Marasmiineae</taxon>
        <taxon>Mycenaceae</taxon>
        <taxon>Mycena</taxon>
    </lineage>
</organism>
<dbReference type="OrthoDB" id="2804702at2759"/>
<feature type="compositionally biased region" description="Low complexity" evidence="1">
    <location>
        <begin position="263"/>
        <end position="277"/>
    </location>
</feature>
<reference evidence="2" key="1">
    <citation type="submission" date="2020-05" db="EMBL/GenBank/DDBJ databases">
        <title>Mycena genomes resolve the evolution of fungal bioluminescence.</title>
        <authorList>
            <person name="Tsai I.J."/>
        </authorList>
    </citation>
    <scope>NUCLEOTIDE SEQUENCE</scope>
    <source>
        <strain evidence="2">CCC161011</strain>
    </source>
</reference>
<feature type="compositionally biased region" description="Basic and acidic residues" evidence="1">
    <location>
        <begin position="83"/>
        <end position="94"/>
    </location>
</feature>
<dbReference type="EMBL" id="JACAZI010000023">
    <property type="protein sequence ID" value="KAF7336194.1"/>
    <property type="molecule type" value="Genomic_DNA"/>
</dbReference>
<gene>
    <name evidence="2" type="ORF">MVEN_02167000</name>
</gene>
<feature type="region of interest" description="Disordered" evidence="1">
    <location>
        <begin position="400"/>
        <end position="434"/>
    </location>
</feature>
<evidence type="ECO:0000313" key="3">
    <source>
        <dbReference type="Proteomes" id="UP000620124"/>
    </source>
</evidence>
<protein>
    <submittedName>
        <fullName evidence="2">Uncharacterized protein</fullName>
    </submittedName>
</protein>
<feature type="compositionally biased region" description="Low complexity" evidence="1">
    <location>
        <begin position="95"/>
        <end position="116"/>
    </location>
</feature>